<evidence type="ECO:0000256" key="4">
    <source>
        <dbReference type="ARBA" id="ARBA00022787"/>
    </source>
</evidence>
<gene>
    <name evidence="8" type="primary">Miga</name>
    <name evidence="8" type="ORF">CEXT_505571</name>
</gene>
<dbReference type="InterPro" id="IPR019392">
    <property type="entry name" value="Miga"/>
</dbReference>
<proteinExistence type="inferred from homology"/>
<evidence type="ECO:0000256" key="3">
    <source>
        <dbReference type="ARBA" id="ARBA00022692"/>
    </source>
</evidence>
<dbReference type="AlphaFoldDB" id="A0AAV4X422"/>
<organism evidence="8 9">
    <name type="scientific">Caerostris extrusa</name>
    <name type="common">Bark spider</name>
    <name type="synonym">Caerostris bankana</name>
    <dbReference type="NCBI Taxonomy" id="172846"/>
    <lineage>
        <taxon>Eukaryota</taxon>
        <taxon>Metazoa</taxon>
        <taxon>Ecdysozoa</taxon>
        <taxon>Arthropoda</taxon>
        <taxon>Chelicerata</taxon>
        <taxon>Arachnida</taxon>
        <taxon>Araneae</taxon>
        <taxon>Araneomorphae</taxon>
        <taxon>Entelegynae</taxon>
        <taxon>Araneoidea</taxon>
        <taxon>Araneidae</taxon>
        <taxon>Caerostris</taxon>
    </lineage>
</organism>
<evidence type="ECO:0000313" key="9">
    <source>
        <dbReference type="Proteomes" id="UP001054945"/>
    </source>
</evidence>
<comment type="caution">
    <text evidence="8">The sequence shown here is derived from an EMBL/GenBank/DDBJ whole genome shotgun (WGS) entry which is preliminary data.</text>
</comment>
<evidence type="ECO:0000256" key="6">
    <source>
        <dbReference type="ARBA" id="ARBA00023128"/>
    </source>
</evidence>
<evidence type="ECO:0000313" key="8">
    <source>
        <dbReference type="EMBL" id="GIY89606.1"/>
    </source>
</evidence>
<comment type="subcellular location">
    <subcellularLocation>
        <location evidence="1">Mitochondrion outer membrane</location>
    </subcellularLocation>
</comment>
<reference evidence="8 9" key="1">
    <citation type="submission" date="2021-06" db="EMBL/GenBank/DDBJ databases">
        <title>Caerostris extrusa draft genome.</title>
        <authorList>
            <person name="Kono N."/>
            <person name="Arakawa K."/>
        </authorList>
    </citation>
    <scope>NUCLEOTIDE SEQUENCE [LARGE SCALE GENOMIC DNA]</scope>
</reference>
<keyword evidence="5" id="KW-1133">Transmembrane helix</keyword>
<dbReference type="PANTHER" id="PTHR21508">
    <property type="entry name" value="MITOGUARDIN"/>
    <property type="match status" value="1"/>
</dbReference>
<dbReference type="Pfam" id="PF10265">
    <property type="entry name" value="Miga"/>
    <property type="match status" value="2"/>
</dbReference>
<sequence>MIFIDREVTRRRTSLYYRDDRSSLCSDKSIHSLLTANLSIDETVTTGLTPQQIGIIGMETLETSIAYWEDALNAYNPPHSDALAVTNAEEGKFTHMLENILERAKGLQESCFELFLGSDSILFKSDTQSVISSHHERHAEHERTIASMSSVDSFVSAQDEIADIADFDEYESNIDLTELILYQTVFKKLEEGSIPIRLLSIFCGFQNKMEFLWDQVVNTKSNSEPGGYIYKSHDPKDCLLAYDNLVDFTKDKNNWIIMEEELQKRGVKCLTFYDIVLDFIVLDAFEDLENPPSSVIAVVQNRWLTDGFKETALSTAVWSVLKAKRRLLQHPNGFMSHFYKLSEHLIPVLAWGFYGPNENLKEVCVHFKEEVMGFMSDIFNFHKVRFTKVDELACDIIQHSYTRFDRTIEILSV</sequence>
<comment type="similarity">
    <text evidence="2">Belongs to the mitoguardin family.</text>
</comment>
<keyword evidence="3" id="KW-0812">Transmembrane</keyword>
<name>A0AAV4X422_CAEEX</name>
<keyword evidence="7" id="KW-0472">Membrane</keyword>
<evidence type="ECO:0000256" key="2">
    <source>
        <dbReference type="ARBA" id="ARBA00008969"/>
    </source>
</evidence>
<keyword evidence="4" id="KW-1000">Mitochondrion outer membrane</keyword>
<dbReference type="PANTHER" id="PTHR21508:SF5">
    <property type="entry name" value="MITOGUARDIN"/>
    <property type="match status" value="1"/>
</dbReference>
<evidence type="ECO:0000256" key="1">
    <source>
        <dbReference type="ARBA" id="ARBA00004294"/>
    </source>
</evidence>
<evidence type="ECO:0000256" key="5">
    <source>
        <dbReference type="ARBA" id="ARBA00022989"/>
    </source>
</evidence>
<accession>A0AAV4X422</accession>
<protein>
    <submittedName>
        <fullName evidence="8">Mitoguardin</fullName>
    </submittedName>
</protein>
<keyword evidence="9" id="KW-1185">Reference proteome</keyword>
<dbReference type="GO" id="GO:0005741">
    <property type="term" value="C:mitochondrial outer membrane"/>
    <property type="evidence" value="ECO:0007669"/>
    <property type="project" value="UniProtKB-SubCell"/>
</dbReference>
<keyword evidence="6" id="KW-0496">Mitochondrion</keyword>
<evidence type="ECO:0000256" key="7">
    <source>
        <dbReference type="ARBA" id="ARBA00023136"/>
    </source>
</evidence>
<dbReference type="EMBL" id="BPLR01017230">
    <property type="protein sequence ID" value="GIY89606.1"/>
    <property type="molecule type" value="Genomic_DNA"/>
</dbReference>
<dbReference type="GO" id="GO:0008053">
    <property type="term" value="P:mitochondrial fusion"/>
    <property type="evidence" value="ECO:0007669"/>
    <property type="project" value="InterPro"/>
</dbReference>
<dbReference type="Proteomes" id="UP001054945">
    <property type="component" value="Unassembled WGS sequence"/>
</dbReference>